<proteinExistence type="predicted"/>
<evidence type="ECO:0000313" key="2">
    <source>
        <dbReference type="Proteomes" id="UP001165122"/>
    </source>
</evidence>
<dbReference type="AlphaFoldDB" id="A0A9W7DQT4"/>
<keyword evidence="2" id="KW-1185">Reference proteome</keyword>
<sequence>PPPPPPPVENVAEEFDRASPNHRLLCHSYRLMLPNLGAGNRPPRNLFWVRRCMRAILHAKTMDDSSLSNREENKTRFPELVYSWFEPESNFIKKISDEEELKDIYSRANADRWGLYYGVKHLSVDDAEAHLFFTFLDENKGEDYITFFLFCMQCVEGISGELLRKQVRRDETRRSHNSPIS</sequence>
<evidence type="ECO:0000313" key="1">
    <source>
        <dbReference type="EMBL" id="GMH50915.1"/>
    </source>
</evidence>
<feature type="non-terminal residue" evidence="1">
    <location>
        <position position="1"/>
    </location>
</feature>
<dbReference type="OrthoDB" id="194929at2759"/>
<protein>
    <submittedName>
        <fullName evidence="1">Uncharacterized protein</fullName>
    </submittedName>
</protein>
<accession>A0A9W7DQT4</accession>
<gene>
    <name evidence="1" type="ORF">TrLO_g3257</name>
</gene>
<name>A0A9W7DQT4_9STRA</name>
<dbReference type="PANTHER" id="PTHR39867:SF1">
    <property type="entry name" value="HELICASE ATP-BINDING DOMAIN-CONTAINING PROTEIN"/>
    <property type="match status" value="1"/>
</dbReference>
<dbReference type="Proteomes" id="UP001165122">
    <property type="component" value="Unassembled WGS sequence"/>
</dbReference>
<dbReference type="PANTHER" id="PTHR39867">
    <property type="entry name" value="HELICASE ATP-BINDING DOMAIN-CONTAINING PROTEIN"/>
    <property type="match status" value="1"/>
</dbReference>
<comment type="caution">
    <text evidence="1">The sequence shown here is derived from an EMBL/GenBank/DDBJ whole genome shotgun (WGS) entry which is preliminary data.</text>
</comment>
<dbReference type="EMBL" id="BRXW01000399">
    <property type="protein sequence ID" value="GMH50915.1"/>
    <property type="molecule type" value="Genomic_DNA"/>
</dbReference>
<reference evidence="2" key="1">
    <citation type="journal article" date="2023" name="Commun. Biol.">
        <title>Genome analysis of Parmales, the sister group of diatoms, reveals the evolutionary specialization of diatoms from phago-mixotrophs to photoautotrophs.</title>
        <authorList>
            <person name="Ban H."/>
            <person name="Sato S."/>
            <person name="Yoshikawa S."/>
            <person name="Yamada K."/>
            <person name="Nakamura Y."/>
            <person name="Ichinomiya M."/>
            <person name="Sato N."/>
            <person name="Blanc-Mathieu R."/>
            <person name="Endo H."/>
            <person name="Kuwata A."/>
            <person name="Ogata H."/>
        </authorList>
    </citation>
    <scope>NUCLEOTIDE SEQUENCE [LARGE SCALE GENOMIC DNA]</scope>
    <source>
        <strain evidence="2">NIES 3700</strain>
    </source>
</reference>
<organism evidence="1 2">
    <name type="scientific">Triparma laevis f. longispina</name>
    <dbReference type="NCBI Taxonomy" id="1714387"/>
    <lineage>
        <taxon>Eukaryota</taxon>
        <taxon>Sar</taxon>
        <taxon>Stramenopiles</taxon>
        <taxon>Ochrophyta</taxon>
        <taxon>Bolidophyceae</taxon>
        <taxon>Parmales</taxon>
        <taxon>Triparmaceae</taxon>
        <taxon>Triparma</taxon>
    </lineage>
</organism>